<evidence type="ECO:0000313" key="2">
    <source>
        <dbReference type="EMBL" id="VVB06908.1"/>
    </source>
</evidence>
<evidence type="ECO:0000256" key="1">
    <source>
        <dbReference type="SAM" id="MobiDB-lite"/>
    </source>
</evidence>
<dbReference type="AlphaFoldDB" id="A0A565BZT4"/>
<proteinExistence type="predicted"/>
<feature type="region of interest" description="Disordered" evidence="1">
    <location>
        <begin position="1"/>
        <end position="83"/>
    </location>
</feature>
<dbReference type="EMBL" id="CABITT030000006">
    <property type="protein sequence ID" value="VVB06908.1"/>
    <property type="molecule type" value="Genomic_DNA"/>
</dbReference>
<comment type="caution">
    <text evidence="2">The sequence shown here is derived from an EMBL/GenBank/DDBJ whole genome shotgun (WGS) entry which is preliminary data.</text>
</comment>
<feature type="compositionally biased region" description="Basic and acidic residues" evidence="1">
    <location>
        <begin position="1"/>
        <end position="17"/>
    </location>
</feature>
<accession>A0A565BZT4</accession>
<organism evidence="2 3">
    <name type="scientific">Arabis nemorensis</name>
    <dbReference type="NCBI Taxonomy" id="586526"/>
    <lineage>
        <taxon>Eukaryota</taxon>
        <taxon>Viridiplantae</taxon>
        <taxon>Streptophyta</taxon>
        <taxon>Embryophyta</taxon>
        <taxon>Tracheophyta</taxon>
        <taxon>Spermatophyta</taxon>
        <taxon>Magnoliopsida</taxon>
        <taxon>eudicotyledons</taxon>
        <taxon>Gunneridae</taxon>
        <taxon>Pentapetalae</taxon>
        <taxon>rosids</taxon>
        <taxon>malvids</taxon>
        <taxon>Brassicales</taxon>
        <taxon>Brassicaceae</taxon>
        <taxon>Arabideae</taxon>
        <taxon>Arabis</taxon>
    </lineage>
</organism>
<protein>
    <submittedName>
        <fullName evidence="2">Uncharacterized protein</fullName>
    </submittedName>
</protein>
<name>A0A565BZT4_9BRAS</name>
<feature type="compositionally biased region" description="Basic and acidic residues" evidence="1">
    <location>
        <begin position="32"/>
        <end position="49"/>
    </location>
</feature>
<gene>
    <name evidence="2" type="ORF">ANE_LOCUS17352</name>
</gene>
<evidence type="ECO:0000313" key="3">
    <source>
        <dbReference type="Proteomes" id="UP000489600"/>
    </source>
</evidence>
<reference evidence="2" key="1">
    <citation type="submission" date="2019-07" db="EMBL/GenBank/DDBJ databases">
        <authorList>
            <person name="Dittberner H."/>
        </authorList>
    </citation>
    <scope>NUCLEOTIDE SEQUENCE [LARGE SCALE GENOMIC DNA]</scope>
</reference>
<sequence>MHMMEQSKKEENMERSEGNTSASAVGTTLGEEPVREETTLGEEPVREEGTSVGNTSAVGTTLGEEPVREEGTSVGNAPVGNTPGELEHILRIRFDDLKKQRRELQKLVPKIGDSARRIEVQDYLDSMNPCVQGT</sequence>
<keyword evidence="3" id="KW-1185">Reference proteome</keyword>
<dbReference type="Proteomes" id="UP000489600">
    <property type="component" value="Unassembled WGS sequence"/>
</dbReference>